<feature type="compositionally biased region" description="Low complexity" evidence="2">
    <location>
        <begin position="160"/>
        <end position="180"/>
    </location>
</feature>
<dbReference type="Proteomes" id="UP000613266">
    <property type="component" value="Unassembled WGS sequence"/>
</dbReference>
<comment type="caution">
    <text evidence="3">The sequence shown here is derived from an EMBL/GenBank/DDBJ whole genome shotgun (WGS) entry which is preliminary data.</text>
</comment>
<dbReference type="PANTHER" id="PTHR33221:SF4">
    <property type="entry name" value="HTH-TYPE TRANSCRIPTIONAL REPRESSOR NSRR"/>
    <property type="match status" value="1"/>
</dbReference>
<organism evidence="3 4">
    <name type="scientific">Inhella proteolytica</name>
    <dbReference type="NCBI Taxonomy" id="2795029"/>
    <lineage>
        <taxon>Bacteria</taxon>
        <taxon>Pseudomonadati</taxon>
        <taxon>Pseudomonadota</taxon>
        <taxon>Betaproteobacteria</taxon>
        <taxon>Burkholderiales</taxon>
        <taxon>Sphaerotilaceae</taxon>
        <taxon>Inhella</taxon>
    </lineage>
</organism>
<dbReference type="Gene3D" id="1.10.10.10">
    <property type="entry name" value="Winged helix-like DNA-binding domain superfamily/Winged helix DNA-binding domain"/>
    <property type="match status" value="1"/>
</dbReference>
<evidence type="ECO:0000256" key="1">
    <source>
        <dbReference type="ARBA" id="ARBA00023125"/>
    </source>
</evidence>
<dbReference type="PROSITE" id="PS51197">
    <property type="entry name" value="HTH_RRF2_2"/>
    <property type="match status" value="1"/>
</dbReference>
<evidence type="ECO:0000313" key="3">
    <source>
        <dbReference type="EMBL" id="MBH9578697.1"/>
    </source>
</evidence>
<dbReference type="SUPFAM" id="SSF46785">
    <property type="entry name" value="Winged helix' DNA-binding domain"/>
    <property type="match status" value="1"/>
</dbReference>
<name>A0A931J8F3_9BURK</name>
<evidence type="ECO:0000313" key="4">
    <source>
        <dbReference type="Proteomes" id="UP000613266"/>
    </source>
</evidence>
<sequence>MRLTTFTDYTLRVLMFLTVKHQTGELATIDEISRAYDISKNHLMKIVHHLSLNGFIVTSRGRAGGARLARDPSQISVGQVVRLCEPDFAIVECHEEGKQPTCAVWQACNLKSAFRRALDAFLMELDRLTLADSVTTNSVAASLLGLELGTFRSIPIRAAAAAPAERTAPARRAAPAPKRAPVAKRAPRTKPAASR</sequence>
<dbReference type="InterPro" id="IPR036390">
    <property type="entry name" value="WH_DNA-bd_sf"/>
</dbReference>
<dbReference type="AlphaFoldDB" id="A0A931J8F3"/>
<dbReference type="GO" id="GO:0003700">
    <property type="term" value="F:DNA-binding transcription factor activity"/>
    <property type="evidence" value="ECO:0007669"/>
    <property type="project" value="TreeGrafter"/>
</dbReference>
<dbReference type="EMBL" id="JAEDAK010000014">
    <property type="protein sequence ID" value="MBH9578697.1"/>
    <property type="molecule type" value="Genomic_DNA"/>
</dbReference>
<dbReference type="InterPro" id="IPR000944">
    <property type="entry name" value="Tscrpt_reg_Rrf2"/>
</dbReference>
<evidence type="ECO:0000256" key="2">
    <source>
        <dbReference type="SAM" id="MobiDB-lite"/>
    </source>
</evidence>
<dbReference type="Pfam" id="PF02082">
    <property type="entry name" value="Rrf2"/>
    <property type="match status" value="1"/>
</dbReference>
<proteinExistence type="predicted"/>
<keyword evidence="4" id="KW-1185">Reference proteome</keyword>
<reference evidence="3" key="1">
    <citation type="submission" date="2020-12" db="EMBL/GenBank/DDBJ databases">
        <title>The genome sequence of Inhella sp. 1Y17.</title>
        <authorList>
            <person name="Liu Y."/>
        </authorList>
    </citation>
    <scope>NUCLEOTIDE SEQUENCE</scope>
    <source>
        <strain evidence="3">1Y17</strain>
    </source>
</reference>
<dbReference type="GO" id="GO:0003677">
    <property type="term" value="F:DNA binding"/>
    <property type="evidence" value="ECO:0007669"/>
    <property type="project" value="UniProtKB-KW"/>
</dbReference>
<accession>A0A931J8F3</accession>
<dbReference type="RefSeq" id="WP_198112468.1">
    <property type="nucleotide sequence ID" value="NZ_JAEDAK010000014.1"/>
</dbReference>
<keyword evidence="1" id="KW-0238">DNA-binding</keyword>
<dbReference type="InterPro" id="IPR036388">
    <property type="entry name" value="WH-like_DNA-bd_sf"/>
</dbReference>
<gene>
    <name evidence="3" type="ORF">I7X39_17530</name>
</gene>
<dbReference type="PANTHER" id="PTHR33221">
    <property type="entry name" value="WINGED HELIX-TURN-HELIX TRANSCRIPTIONAL REGULATOR, RRF2 FAMILY"/>
    <property type="match status" value="1"/>
</dbReference>
<protein>
    <submittedName>
        <fullName evidence="3">Rrf2 family transcriptional regulator</fullName>
    </submittedName>
</protein>
<dbReference type="NCBIfam" id="TIGR00738">
    <property type="entry name" value="rrf2_super"/>
    <property type="match status" value="1"/>
</dbReference>
<dbReference type="GO" id="GO:0005829">
    <property type="term" value="C:cytosol"/>
    <property type="evidence" value="ECO:0007669"/>
    <property type="project" value="TreeGrafter"/>
</dbReference>
<feature type="region of interest" description="Disordered" evidence="2">
    <location>
        <begin position="160"/>
        <end position="195"/>
    </location>
</feature>